<evidence type="ECO:0000313" key="2">
    <source>
        <dbReference type="EMBL" id="MQT17727.1"/>
    </source>
</evidence>
<feature type="chain" id="PRO_5028839925" evidence="1">
    <location>
        <begin position="22"/>
        <end position="125"/>
    </location>
</feature>
<dbReference type="OrthoDB" id="7391925at2"/>
<keyword evidence="1" id="KW-0732">Signal</keyword>
<evidence type="ECO:0000256" key="1">
    <source>
        <dbReference type="SAM" id="SignalP"/>
    </source>
</evidence>
<organism evidence="2 3">
    <name type="scientific">Sandarakinorhabdus fusca</name>
    <dbReference type="NCBI Taxonomy" id="1439888"/>
    <lineage>
        <taxon>Bacteria</taxon>
        <taxon>Pseudomonadati</taxon>
        <taxon>Pseudomonadota</taxon>
        <taxon>Alphaproteobacteria</taxon>
        <taxon>Sphingomonadales</taxon>
        <taxon>Sphingosinicellaceae</taxon>
        <taxon>Sandarakinorhabdus</taxon>
    </lineage>
</organism>
<name>A0A7C9LGU4_9SPHN</name>
<dbReference type="Proteomes" id="UP000481327">
    <property type="component" value="Unassembled WGS sequence"/>
</dbReference>
<proteinExistence type="predicted"/>
<dbReference type="AlphaFoldDB" id="A0A7C9LGU4"/>
<sequence length="125" mass="13123">MRMLVRTLAMGLVVVGTGAGAKVPPPPAVVTGPPVSCVLIQNIRNTNVVDDKTIDFMMNGRQVYRNNLPNSCPQLAFNNAFGYQTSNGQLCSVDIITVLVQGGGIARGASCGLGKFTPIAPPPRK</sequence>
<reference evidence="2 3" key="1">
    <citation type="submission" date="2019-09" db="EMBL/GenBank/DDBJ databases">
        <title>Polymorphobacter sp. isolated from a lake in China.</title>
        <authorList>
            <person name="Liu Z."/>
        </authorList>
    </citation>
    <scope>NUCLEOTIDE SEQUENCE [LARGE SCALE GENOMIC DNA]</scope>
    <source>
        <strain evidence="2 3">D40P</strain>
    </source>
</reference>
<accession>A0A7C9LGU4</accession>
<keyword evidence="3" id="KW-1185">Reference proteome</keyword>
<evidence type="ECO:0000313" key="3">
    <source>
        <dbReference type="Proteomes" id="UP000481327"/>
    </source>
</evidence>
<feature type="signal peptide" evidence="1">
    <location>
        <begin position="1"/>
        <end position="21"/>
    </location>
</feature>
<comment type="caution">
    <text evidence="2">The sequence shown here is derived from an EMBL/GenBank/DDBJ whole genome shotgun (WGS) entry which is preliminary data.</text>
</comment>
<dbReference type="EMBL" id="WIOL01000003">
    <property type="protein sequence ID" value="MQT17727.1"/>
    <property type="molecule type" value="Genomic_DNA"/>
</dbReference>
<gene>
    <name evidence="2" type="ORF">F3168_10695</name>
</gene>
<protein>
    <submittedName>
        <fullName evidence="2">Uncharacterized protein</fullName>
    </submittedName>
</protein>